<sequence length="351" mass="40377">SSENVSCLVCSVPINCLHLNMNTCRACACFFKRATLRGKRYPCRRGSGKCELIKDGHRMCRGCRYEKCVAVGLYYDGPTPPALPLQPSTLLQRISTEYKSLCERRRLRELQIIKAQGQQRRIPHPTQEVYSVHIDNCYPIFYASGVETYSFFMNIFPGLQQLNPHEQLTIYKDYAAKFGMLDCYRQTKMLWKVIGGRFSMCSMVTCYDAETGLDGDRSRIENLPFLTSSAVNYASEQSEIFFPLFNRIELTEEEAYALMAIVLFETGDVTNDLSDEALALLAKYRDEALRELQDYYREELGLDDFSRRLGNLMTLNHTIQECKSLFNVFLRFVVTVFDPQSSGKSMKEMLE</sequence>
<dbReference type="PANTHER" id="PTHR46011:SF6">
    <property type="entry name" value="HIGH ZINC ACTIVATED NUCLEAR RECEPTOR PROTEIN"/>
    <property type="match status" value="1"/>
</dbReference>
<reference evidence="12" key="1">
    <citation type="submission" date="2022-10" db="EMBL/GenBank/DDBJ databases">
        <title>Genome assembly of Pristionchus species.</title>
        <authorList>
            <person name="Yoshida K."/>
            <person name="Sommer R.J."/>
        </authorList>
    </citation>
    <scope>NUCLEOTIDE SEQUENCE [LARGE SCALE GENOMIC DNA]</scope>
    <source>
        <strain evidence="12">RS5460</strain>
    </source>
</reference>
<dbReference type="InterPro" id="IPR035500">
    <property type="entry name" value="NHR-like_dom_sf"/>
</dbReference>
<proteinExistence type="predicted"/>
<dbReference type="SMART" id="SM00399">
    <property type="entry name" value="ZnF_C4"/>
    <property type="match status" value="1"/>
</dbReference>
<dbReference type="EMBL" id="BTRK01000004">
    <property type="protein sequence ID" value="GMR48981.1"/>
    <property type="molecule type" value="Genomic_DNA"/>
</dbReference>
<dbReference type="Proteomes" id="UP001328107">
    <property type="component" value="Unassembled WGS sequence"/>
</dbReference>
<evidence type="ECO:0000256" key="7">
    <source>
        <dbReference type="ARBA" id="ARBA00023170"/>
    </source>
</evidence>
<evidence type="ECO:0000259" key="10">
    <source>
        <dbReference type="PROSITE" id="PS51843"/>
    </source>
</evidence>
<keyword evidence="2" id="KW-0863">Zinc-finger</keyword>
<dbReference type="InterPro" id="IPR001628">
    <property type="entry name" value="Znf_hrmn_rcpt"/>
</dbReference>
<evidence type="ECO:0000313" key="12">
    <source>
        <dbReference type="Proteomes" id="UP001328107"/>
    </source>
</evidence>
<keyword evidence="1" id="KW-0479">Metal-binding</keyword>
<evidence type="ECO:0000256" key="1">
    <source>
        <dbReference type="ARBA" id="ARBA00022723"/>
    </source>
</evidence>
<dbReference type="GO" id="GO:0005634">
    <property type="term" value="C:nucleus"/>
    <property type="evidence" value="ECO:0007669"/>
    <property type="project" value="TreeGrafter"/>
</dbReference>
<keyword evidence="6" id="KW-0804">Transcription</keyword>
<dbReference type="Gene3D" id="1.10.565.10">
    <property type="entry name" value="Retinoid X Receptor"/>
    <property type="match status" value="1"/>
</dbReference>
<keyword evidence="4" id="KW-0805">Transcription regulation</keyword>
<organism evidence="11 12">
    <name type="scientific">Pristionchus mayeri</name>
    <dbReference type="NCBI Taxonomy" id="1317129"/>
    <lineage>
        <taxon>Eukaryota</taxon>
        <taxon>Metazoa</taxon>
        <taxon>Ecdysozoa</taxon>
        <taxon>Nematoda</taxon>
        <taxon>Chromadorea</taxon>
        <taxon>Rhabditida</taxon>
        <taxon>Rhabditina</taxon>
        <taxon>Diplogasteromorpha</taxon>
        <taxon>Diplogasteroidea</taxon>
        <taxon>Neodiplogasteridae</taxon>
        <taxon>Pristionchus</taxon>
    </lineage>
</organism>
<dbReference type="Gene3D" id="3.30.50.10">
    <property type="entry name" value="Erythroid Transcription Factor GATA-1, subunit A"/>
    <property type="match status" value="1"/>
</dbReference>
<dbReference type="SMART" id="SM00430">
    <property type="entry name" value="HOLI"/>
    <property type="match status" value="1"/>
</dbReference>
<evidence type="ECO:0000259" key="9">
    <source>
        <dbReference type="PROSITE" id="PS51030"/>
    </source>
</evidence>
<comment type="caution">
    <text evidence="11">The sequence shown here is derived from an EMBL/GenBank/DDBJ whole genome shotgun (WGS) entry which is preliminary data.</text>
</comment>
<evidence type="ECO:0008006" key="13">
    <source>
        <dbReference type="Google" id="ProtNLM"/>
    </source>
</evidence>
<evidence type="ECO:0000256" key="4">
    <source>
        <dbReference type="ARBA" id="ARBA00023015"/>
    </source>
</evidence>
<dbReference type="Pfam" id="PF00105">
    <property type="entry name" value="zf-C4"/>
    <property type="match status" value="1"/>
</dbReference>
<protein>
    <recommendedName>
        <fullName evidence="13">Nuclear receptor</fullName>
    </recommendedName>
</protein>
<feature type="domain" description="Nuclear receptor" evidence="9">
    <location>
        <begin position="4"/>
        <end position="80"/>
    </location>
</feature>
<dbReference type="PRINTS" id="PR00047">
    <property type="entry name" value="STROIDFINGER"/>
</dbReference>
<evidence type="ECO:0000256" key="6">
    <source>
        <dbReference type="ARBA" id="ARBA00023163"/>
    </source>
</evidence>
<gene>
    <name evidence="11" type="ORF">PMAYCL1PPCAC_19176</name>
</gene>
<feature type="non-terminal residue" evidence="11">
    <location>
        <position position="1"/>
    </location>
</feature>
<keyword evidence="8" id="KW-0539">Nucleus</keyword>
<dbReference type="InterPro" id="IPR013088">
    <property type="entry name" value="Znf_NHR/GATA"/>
</dbReference>
<dbReference type="Pfam" id="PF00104">
    <property type="entry name" value="Hormone_recep"/>
    <property type="match status" value="1"/>
</dbReference>
<dbReference type="InterPro" id="IPR000536">
    <property type="entry name" value="Nucl_hrmn_rcpt_lig-bd"/>
</dbReference>
<evidence type="ECO:0000313" key="11">
    <source>
        <dbReference type="EMBL" id="GMR48981.1"/>
    </source>
</evidence>
<dbReference type="GO" id="GO:0043565">
    <property type="term" value="F:sequence-specific DNA binding"/>
    <property type="evidence" value="ECO:0007669"/>
    <property type="project" value="InterPro"/>
</dbReference>
<dbReference type="PANTHER" id="PTHR46011">
    <property type="entry name" value="NUCLEAR HORMONE RECEPTOR FAMILY MEMBER NHR-86-RELATED"/>
    <property type="match status" value="1"/>
</dbReference>
<dbReference type="SUPFAM" id="SSF57716">
    <property type="entry name" value="Glucocorticoid receptor-like (DNA-binding domain)"/>
    <property type="match status" value="1"/>
</dbReference>
<evidence type="ECO:0000256" key="8">
    <source>
        <dbReference type="ARBA" id="ARBA00023242"/>
    </source>
</evidence>
<name>A0AAN5CQT0_9BILA</name>
<dbReference type="PROSITE" id="PS51030">
    <property type="entry name" value="NUCLEAR_REC_DBD_2"/>
    <property type="match status" value="1"/>
</dbReference>
<evidence type="ECO:0000256" key="5">
    <source>
        <dbReference type="ARBA" id="ARBA00023125"/>
    </source>
</evidence>
<evidence type="ECO:0000256" key="3">
    <source>
        <dbReference type="ARBA" id="ARBA00022833"/>
    </source>
</evidence>
<accession>A0AAN5CQT0</accession>
<dbReference type="GO" id="GO:0008270">
    <property type="term" value="F:zinc ion binding"/>
    <property type="evidence" value="ECO:0007669"/>
    <property type="project" value="UniProtKB-KW"/>
</dbReference>
<dbReference type="PROSITE" id="PS51843">
    <property type="entry name" value="NR_LBD"/>
    <property type="match status" value="1"/>
</dbReference>
<keyword evidence="3" id="KW-0862">Zinc</keyword>
<evidence type="ECO:0000256" key="2">
    <source>
        <dbReference type="ARBA" id="ARBA00022771"/>
    </source>
</evidence>
<dbReference type="AlphaFoldDB" id="A0AAN5CQT0"/>
<keyword evidence="12" id="KW-1185">Reference proteome</keyword>
<feature type="domain" description="NR LBD" evidence="10">
    <location>
        <begin position="86"/>
        <end position="351"/>
    </location>
</feature>
<dbReference type="GO" id="GO:0003700">
    <property type="term" value="F:DNA-binding transcription factor activity"/>
    <property type="evidence" value="ECO:0007669"/>
    <property type="project" value="InterPro"/>
</dbReference>
<dbReference type="SUPFAM" id="SSF48508">
    <property type="entry name" value="Nuclear receptor ligand-binding domain"/>
    <property type="match status" value="1"/>
</dbReference>
<keyword evidence="5" id="KW-0238">DNA-binding</keyword>
<keyword evidence="7" id="KW-0675">Receptor</keyword>